<dbReference type="EMBL" id="CP004393">
    <property type="protein sequence ID" value="AJE48289.1"/>
    <property type="molecule type" value="Genomic_DNA"/>
</dbReference>
<dbReference type="Gene3D" id="1.40.20.10">
    <property type="entry name" value="CHAD domain"/>
    <property type="match status" value="1"/>
</dbReference>
<dbReference type="InterPro" id="IPR038186">
    <property type="entry name" value="CHAD_dom_sf"/>
</dbReference>
<evidence type="ECO:0000313" key="2">
    <source>
        <dbReference type="EMBL" id="AJE48289.1"/>
    </source>
</evidence>
<name>A0A0B5DZ66_9RHOB</name>
<dbReference type="Proteomes" id="UP000031521">
    <property type="component" value="Chromosome"/>
</dbReference>
<dbReference type="HOGENOM" id="CLU_074535_0_0_5"/>
<organism evidence="2 3">
    <name type="scientific">Celeribacter indicus</name>
    <dbReference type="NCBI Taxonomy" id="1208324"/>
    <lineage>
        <taxon>Bacteria</taxon>
        <taxon>Pseudomonadati</taxon>
        <taxon>Pseudomonadota</taxon>
        <taxon>Alphaproteobacteria</taxon>
        <taxon>Rhodobacterales</taxon>
        <taxon>Roseobacteraceae</taxon>
        <taxon>Celeribacter</taxon>
    </lineage>
</organism>
<protein>
    <submittedName>
        <fullName evidence="2">CHAD domain-containing protein</fullName>
    </submittedName>
</protein>
<dbReference type="SMART" id="SM00880">
    <property type="entry name" value="CHAD"/>
    <property type="match status" value="1"/>
</dbReference>
<reference evidence="2 3" key="1">
    <citation type="journal article" date="2014" name="Int. J. Syst. Evol. Microbiol.">
        <title>Celeribacter indicus sp. nov., a polycyclic aromatic hydrocarbon-degrading bacterium from deep-sea sediment and reclassification of Huaishuia halophila as Celeribacter halophilus comb. nov.</title>
        <authorList>
            <person name="Lai Q."/>
            <person name="Cao J."/>
            <person name="Yuan J."/>
            <person name="Li F."/>
            <person name="Shao Z."/>
        </authorList>
    </citation>
    <scope>NUCLEOTIDE SEQUENCE [LARGE SCALE GENOMIC DNA]</scope>
    <source>
        <strain evidence="2">P73</strain>
    </source>
</reference>
<dbReference type="Pfam" id="PF05235">
    <property type="entry name" value="CHAD"/>
    <property type="match status" value="1"/>
</dbReference>
<dbReference type="KEGG" id="cid:P73_3574"/>
<dbReference type="AlphaFoldDB" id="A0A0B5DZ66"/>
<keyword evidence="3" id="KW-1185">Reference proteome</keyword>
<dbReference type="InterPro" id="IPR007899">
    <property type="entry name" value="CHAD_dom"/>
</dbReference>
<evidence type="ECO:0000259" key="1">
    <source>
        <dbReference type="PROSITE" id="PS51708"/>
    </source>
</evidence>
<dbReference type="OrthoDB" id="9810907at2"/>
<evidence type="ECO:0000313" key="3">
    <source>
        <dbReference type="Proteomes" id="UP000031521"/>
    </source>
</evidence>
<gene>
    <name evidence="2" type="ORF">P73_3574</name>
</gene>
<dbReference type="PROSITE" id="PS51708">
    <property type="entry name" value="CHAD"/>
    <property type="match status" value="1"/>
</dbReference>
<dbReference type="RefSeq" id="WP_052453397.1">
    <property type="nucleotide sequence ID" value="NZ_CP004393.1"/>
</dbReference>
<proteinExistence type="predicted"/>
<feature type="domain" description="CHAD" evidence="1">
    <location>
        <begin position="9"/>
        <end position="286"/>
    </location>
</feature>
<sequence length="295" mass="33306">MAYHIRRKDPTMTDALRRMAADRLDTALEATEAQGVEERFEAVHDIRKRIKELRGLIRLVRPDFPGYDAANAALRDTGRKLSPLRDAKVRLDTLDQLVRDFSVQDDLLADYRAELRAARDRAYSDAEAGPLLAGVRVDLRELREASGDWTLGHKGAKAIFPGLGKTYGAARKAMEKARRSRDTEDFHTWRKHVKYHWYHGKILRPVWPEAIKAHDRLADRLGELLGAHHDLAVLAQEARAAGLSGDSLAGLEASLAARARDQERTAFHMGGRLLADTPEALAARWSAWWTHWLTE</sequence>
<dbReference type="PANTHER" id="PTHR39339:SF1">
    <property type="entry name" value="CHAD DOMAIN-CONTAINING PROTEIN"/>
    <property type="match status" value="1"/>
</dbReference>
<accession>A0A0B5DZ66</accession>
<dbReference type="STRING" id="1208324.P73_3574"/>
<dbReference type="PANTHER" id="PTHR39339">
    <property type="entry name" value="SLR1444 PROTEIN"/>
    <property type="match status" value="1"/>
</dbReference>